<name>A0A089NU35_9HYPH</name>
<accession>A0A089NU35</accession>
<dbReference type="InterPro" id="IPR036737">
    <property type="entry name" value="OmpA-like_sf"/>
</dbReference>
<gene>
    <name evidence="2" type="ORF">MOC_2310</name>
</gene>
<dbReference type="RefSeq" id="WP_052083602.1">
    <property type="nucleotide sequence ID" value="NZ_CP003811.1"/>
</dbReference>
<evidence type="ECO:0000313" key="2">
    <source>
        <dbReference type="EMBL" id="AIQ90065.1"/>
    </source>
</evidence>
<dbReference type="KEGG" id="mor:MOC_2310"/>
<sequence>MPETLASGLRSAGWLAGLPALALIWASATLYAAPRIAEGLEAEGAAVASGTATATGEPWLRLEASGRDLVAAGEAPDVAERATVLSRLAALDGPRRIVSEVGIVETAAPFQWAAIRTGPNRIALEGSRPVEIGRRALEARITGALHPGTGLDDTARAARGAPPDFASAAAFLAARLSGLAKGGRAALSDTVLSLSGEALDVPAYEALRAALSDPPEGFSIGRIEILPPKVAAYRFAVEKSGRGVVLDGFTPSAADREAALRAATEAAAGGAVEDRLLAARGLDPAIDPKGLIAFAFKLAELIQSGRVVFQDGAVSVTGDAIDGQALPDAEALMRDGRPAGVAAGPVALTARPLSPYRVAIRRTADSVLLTGHLPDTATRERVLAALRPRLFREPVIDRTRLADGAPPDLGDALAAAAPLVANLADGTVTVSDRALTLTGESLYREGAARTPDRLAEALPPGWTGQATVTARDAAERRDPATCRADFTAALAGTDLRFPAGGAVLTPAFYPTLDALAALAKTCPSLRIAVSGPADPAKPTPTPAAGPAATGEGAPAAAPTQIASAAKPEPPKPESSKPEPPKGDTPKTETPKGETPKGDTPKGDTPKGDTPKTRGKPDHAKTEAGKAEAAKKDARKEPAAHGKASAKKPAEAPEEPPPDLPRLRAQAVVEYLLQAGARPEQVMAGPDGPAGPVVFALLP</sequence>
<protein>
    <submittedName>
        <fullName evidence="2">OmpA/MotB domain-containing protein</fullName>
    </submittedName>
</protein>
<dbReference type="AlphaFoldDB" id="A0A089NU35"/>
<dbReference type="EMBL" id="CP003811">
    <property type="protein sequence ID" value="AIQ90065.1"/>
    <property type="molecule type" value="Genomic_DNA"/>
</dbReference>
<keyword evidence="3" id="KW-1185">Reference proteome</keyword>
<feature type="compositionally biased region" description="Basic and acidic residues" evidence="1">
    <location>
        <begin position="568"/>
        <end position="639"/>
    </location>
</feature>
<dbReference type="HOGENOM" id="CLU_409822_0_0_5"/>
<evidence type="ECO:0000256" key="1">
    <source>
        <dbReference type="SAM" id="MobiDB-lite"/>
    </source>
</evidence>
<dbReference type="SUPFAM" id="SSF103088">
    <property type="entry name" value="OmpA-like"/>
    <property type="match status" value="1"/>
</dbReference>
<feature type="region of interest" description="Disordered" evidence="1">
    <location>
        <begin position="531"/>
        <end position="662"/>
    </location>
</feature>
<dbReference type="Proteomes" id="UP000029492">
    <property type="component" value="Chromosome"/>
</dbReference>
<dbReference type="eggNOG" id="COG2885">
    <property type="taxonomic scope" value="Bacteria"/>
</dbReference>
<organism evidence="2 3">
    <name type="scientific">Methylobacterium oryzae CBMB20</name>
    <dbReference type="NCBI Taxonomy" id="693986"/>
    <lineage>
        <taxon>Bacteria</taxon>
        <taxon>Pseudomonadati</taxon>
        <taxon>Pseudomonadota</taxon>
        <taxon>Alphaproteobacteria</taxon>
        <taxon>Hyphomicrobiales</taxon>
        <taxon>Methylobacteriaceae</taxon>
        <taxon>Methylobacterium</taxon>
    </lineage>
</organism>
<feature type="compositionally biased region" description="Low complexity" evidence="1">
    <location>
        <begin position="544"/>
        <end position="566"/>
    </location>
</feature>
<dbReference type="STRING" id="693986.MOC_2310"/>
<evidence type="ECO:0000313" key="3">
    <source>
        <dbReference type="Proteomes" id="UP000029492"/>
    </source>
</evidence>
<dbReference type="Gene3D" id="3.40.1520.20">
    <property type="match status" value="3"/>
</dbReference>
<proteinExistence type="predicted"/>
<reference evidence="2 3" key="1">
    <citation type="journal article" date="2014" name="PLoS ONE">
        <title>Genome Information of Methylobacterium oryzae, a Plant-Probiotic Methylotroph in the Phyllosphere.</title>
        <authorList>
            <person name="Kwak M.J."/>
            <person name="Jeong H."/>
            <person name="Madhaiyan M."/>
            <person name="Lee Y."/>
            <person name="Sa T.M."/>
            <person name="Oh T.K."/>
            <person name="Kim J.F."/>
        </authorList>
    </citation>
    <scope>NUCLEOTIDE SEQUENCE [LARGE SCALE GENOMIC DNA]</scope>
    <source>
        <strain evidence="2 3">CBMB20</strain>
    </source>
</reference>